<gene>
    <name evidence="8" type="ORF">PQ457_11915</name>
</gene>
<dbReference type="PANTHER" id="PTHR43266">
    <property type="entry name" value="MACROLIDE-EFFLUX PROTEIN"/>
    <property type="match status" value="1"/>
</dbReference>
<evidence type="ECO:0000313" key="8">
    <source>
        <dbReference type="EMBL" id="WCT76639.1"/>
    </source>
</evidence>
<feature type="transmembrane region" description="Helical" evidence="7">
    <location>
        <begin position="50"/>
        <end position="74"/>
    </location>
</feature>
<feature type="transmembrane region" description="Helical" evidence="7">
    <location>
        <begin position="419"/>
        <end position="437"/>
    </location>
</feature>
<evidence type="ECO:0000313" key="9">
    <source>
        <dbReference type="Proteomes" id="UP001218231"/>
    </source>
</evidence>
<evidence type="ECO:0000256" key="6">
    <source>
        <dbReference type="ARBA" id="ARBA00023136"/>
    </source>
</evidence>
<keyword evidence="3" id="KW-1003">Cell membrane</keyword>
<name>A0ABY7TTT9_9SPHN</name>
<feature type="transmembrane region" description="Helical" evidence="7">
    <location>
        <begin position="160"/>
        <end position="183"/>
    </location>
</feature>
<keyword evidence="9" id="KW-1185">Reference proteome</keyword>
<sequence>MTTSTHLLHRRRFLPLFATQLLGAFNDNLYKNAAVFFVVYGVFNSEKSEAIFSAVASALFIVPFFILSALAGQLADMRDKAQIIRWVKLAEIGIMIAGGAGLVIAWQAKHGILEPWQDMLLMPVAMPLILFALLGMGIHSTFFGPIKYAILPQHLKSEEVLAGTGLVEAGTYIAILAGTILAGFIPVEWAAAGVFVTALVGYGTCLSVPPAPPQEEAQPLDFHILRASAQLVRNTMHDRRVFLAIASISFFWTVGAVLFIEFPLLAKRVLCASKEVASLFLVIFSIGVALGSVSINALLKGKVSARYSPPSVLVMALFVVAFQQVCTRFPATVDGHLMSIGEFMHHPLTPLLLATLGGIAVAGGMFVVPLYAFLTTIVDKSQTARTIAANNVVNSGAMVVGAAIAVGLGAAGVEIVDLVLISAAMCLISAWLAILLVRAEREAEINGGPRPFA</sequence>
<reference evidence="8 9" key="1">
    <citation type="submission" date="2023-02" db="EMBL/GenBank/DDBJ databases">
        <title>Genome sequence of Novosphingobium humi KACC 19094.</title>
        <authorList>
            <person name="Kim S."/>
            <person name="Heo J."/>
            <person name="Kwon S.-W."/>
        </authorList>
    </citation>
    <scope>NUCLEOTIDE SEQUENCE [LARGE SCALE GENOMIC DNA]</scope>
    <source>
        <strain evidence="8 9">KACC 19094</strain>
    </source>
</reference>
<feature type="transmembrane region" description="Helical" evidence="7">
    <location>
        <begin position="395"/>
        <end position="413"/>
    </location>
</feature>
<evidence type="ECO:0000256" key="4">
    <source>
        <dbReference type="ARBA" id="ARBA00022692"/>
    </source>
</evidence>
<organism evidence="8 9">
    <name type="scientific">Novosphingobium humi</name>
    <dbReference type="NCBI Taxonomy" id="2282397"/>
    <lineage>
        <taxon>Bacteria</taxon>
        <taxon>Pseudomonadati</taxon>
        <taxon>Pseudomonadota</taxon>
        <taxon>Alphaproteobacteria</taxon>
        <taxon>Sphingomonadales</taxon>
        <taxon>Sphingomonadaceae</taxon>
        <taxon>Novosphingobium</taxon>
    </lineage>
</organism>
<dbReference type="RefSeq" id="WP_273617052.1">
    <property type="nucleotide sequence ID" value="NZ_CP117417.1"/>
</dbReference>
<dbReference type="Gene3D" id="1.20.1250.20">
    <property type="entry name" value="MFS general substrate transporter like domains"/>
    <property type="match status" value="1"/>
</dbReference>
<evidence type="ECO:0000256" key="5">
    <source>
        <dbReference type="ARBA" id="ARBA00022989"/>
    </source>
</evidence>
<keyword evidence="5 7" id="KW-1133">Transmembrane helix</keyword>
<keyword evidence="2" id="KW-0813">Transport</keyword>
<dbReference type="PANTHER" id="PTHR43266:SF2">
    <property type="entry name" value="MAJOR FACILITATOR SUPERFAMILY (MFS) PROFILE DOMAIN-CONTAINING PROTEIN"/>
    <property type="match status" value="1"/>
</dbReference>
<keyword evidence="4 7" id="KW-0812">Transmembrane</keyword>
<dbReference type="EMBL" id="CP117417">
    <property type="protein sequence ID" value="WCT76639.1"/>
    <property type="molecule type" value="Genomic_DNA"/>
</dbReference>
<dbReference type="Proteomes" id="UP001218231">
    <property type="component" value="Chromosome"/>
</dbReference>
<evidence type="ECO:0000256" key="3">
    <source>
        <dbReference type="ARBA" id="ARBA00022475"/>
    </source>
</evidence>
<feature type="transmembrane region" description="Helical" evidence="7">
    <location>
        <begin position="351"/>
        <end position="374"/>
    </location>
</feature>
<accession>A0ABY7TTT9</accession>
<evidence type="ECO:0000256" key="1">
    <source>
        <dbReference type="ARBA" id="ARBA00004651"/>
    </source>
</evidence>
<dbReference type="InterPro" id="IPR036259">
    <property type="entry name" value="MFS_trans_sf"/>
</dbReference>
<evidence type="ECO:0000256" key="2">
    <source>
        <dbReference type="ARBA" id="ARBA00022448"/>
    </source>
</evidence>
<feature type="transmembrane region" description="Helical" evidence="7">
    <location>
        <begin position="311"/>
        <end position="331"/>
    </location>
</feature>
<feature type="transmembrane region" description="Helical" evidence="7">
    <location>
        <begin position="276"/>
        <end position="299"/>
    </location>
</feature>
<evidence type="ECO:0000256" key="7">
    <source>
        <dbReference type="SAM" id="Phobius"/>
    </source>
</evidence>
<feature type="transmembrane region" description="Helical" evidence="7">
    <location>
        <begin position="120"/>
        <end position="139"/>
    </location>
</feature>
<dbReference type="CDD" id="cd06173">
    <property type="entry name" value="MFS_MefA_like"/>
    <property type="match status" value="1"/>
</dbReference>
<protein>
    <submittedName>
        <fullName evidence="8">MFS transporter</fullName>
    </submittedName>
</protein>
<proteinExistence type="predicted"/>
<keyword evidence="6 7" id="KW-0472">Membrane</keyword>
<feature type="transmembrane region" description="Helical" evidence="7">
    <location>
        <begin position="241"/>
        <end position="264"/>
    </location>
</feature>
<dbReference type="SUPFAM" id="SSF103473">
    <property type="entry name" value="MFS general substrate transporter"/>
    <property type="match status" value="1"/>
</dbReference>
<feature type="transmembrane region" description="Helical" evidence="7">
    <location>
        <begin position="86"/>
        <end position="108"/>
    </location>
</feature>
<feature type="transmembrane region" description="Helical" evidence="7">
    <location>
        <begin position="189"/>
        <end position="208"/>
    </location>
</feature>
<comment type="subcellular location">
    <subcellularLocation>
        <location evidence="1">Cell membrane</location>
        <topology evidence="1">Multi-pass membrane protein</topology>
    </subcellularLocation>
</comment>